<dbReference type="Proteomes" id="UP000198211">
    <property type="component" value="Unassembled WGS sequence"/>
</dbReference>
<accession>A0A225W9V2</accession>
<dbReference type="AlphaFoldDB" id="A0A225W9V2"/>
<feature type="compositionally biased region" description="Basic and acidic residues" evidence="1">
    <location>
        <begin position="154"/>
        <end position="171"/>
    </location>
</feature>
<gene>
    <name evidence="2" type="ORF">PHMEG_00011999</name>
</gene>
<protein>
    <recommendedName>
        <fullName evidence="4">Chromo domain-containing protein</fullName>
    </recommendedName>
</protein>
<name>A0A225W9V2_9STRA</name>
<comment type="caution">
    <text evidence="2">The sequence shown here is derived from an EMBL/GenBank/DDBJ whole genome shotgun (WGS) entry which is preliminary data.</text>
</comment>
<evidence type="ECO:0000313" key="3">
    <source>
        <dbReference type="Proteomes" id="UP000198211"/>
    </source>
</evidence>
<reference evidence="3" key="1">
    <citation type="submission" date="2017-03" db="EMBL/GenBank/DDBJ databases">
        <title>Phytopthora megakarya and P. palmivora, two closely related causual agents of cacao black pod achieved similar genome size and gene model numbers by different mechanisms.</title>
        <authorList>
            <person name="Ali S."/>
            <person name="Shao J."/>
            <person name="Larry D.J."/>
            <person name="Kronmiller B."/>
            <person name="Shen D."/>
            <person name="Strem M.D."/>
            <person name="Melnick R.L."/>
            <person name="Guiltinan M.J."/>
            <person name="Tyler B.M."/>
            <person name="Meinhardt L.W."/>
            <person name="Bailey B.A."/>
        </authorList>
    </citation>
    <scope>NUCLEOTIDE SEQUENCE [LARGE SCALE GENOMIC DNA]</scope>
    <source>
        <strain evidence="3">zdho120</strain>
    </source>
</reference>
<evidence type="ECO:0000313" key="2">
    <source>
        <dbReference type="EMBL" id="OWZ14516.1"/>
    </source>
</evidence>
<evidence type="ECO:0008006" key="4">
    <source>
        <dbReference type="Google" id="ProtNLM"/>
    </source>
</evidence>
<dbReference type="EMBL" id="NBNE01001321">
    <property type="protein sequence ID" value="OWZ14516.1"/>
    <property type="molecule type" value="Genomic_DNA"/>
</dbReference>
<dbReference type="CDD" id="cd00024">
    <property type="entry name" value="CD_CSD"/>
    <property type="match status" value="1"/>
</dbReference>
<sequence length="372" mass="42834">MDLLAKKPWYVMFANRPKYFYFHLRKDFSPVAEKALGRHIKYMKDNSRTFWDVLHGFVILLTVHSDRSSRHEPVGRGFEKRLERIFNKGVPGTIRLLALSLQGVPLILGAPLHTQFFGDVDRLAHVPNKVRDMIKPEDQTRIRSAIGRTGVATREQRNTRILRGRERDTARDTGQTDTSSNGQPATGAVTEDSDDDTMCVMRSVFDVGSRVWLYMERVKPGLTKQLAHRWHGPFRIKKKRNLLTISNFLPEVDTDLPMLRLKAADEFGDRQRAHLTPDVIEASRLEFDEELLPEDSWEPDLVAVGFKVEAILDDRTLLPTGTERAVREFKVGYDDPTWEPASNLSCGVLRYDYFRDRRRDQILQMVQVAGED</sequence>
<feature type="region of interest" description="Disordered" evidence="1">
    <location>
        <begin position="149"/>
        <end position="193"/>
    </location>
</feature>
<keyword evidence="3" id="KW-1185">Reference proteome</keyword>
<feature type="compositionally biased region" description="Polar residues" evidence="1">
    <location>
        <begin position="172"/>
        <end position="184"/>
    </location>
</feature>
<organism evidence="2 3">
    <name type="scientific">Phytophthora megakarya</name>
    <dbReference type="NCBI Taxonomy" id="4795"/>
    <lineage>
        <taxon>Eukaryota</taxon>
        <taxon>Sar</taxon>
        <taxon>Stramenopiles</taxon>
        <taxon>Oomycota</taxon>
        <taxon>Peronosporomycetes</taxon>
        <taxon>Peronosporales</taxon>
        <taxon>Peronosporaceae</taxon>
        <taxon>Phytophthora</taxon>
    </lineage>
</organism>
<evidence type="ECO:0000256" key="1">
    <source>
        <dbReference type="SAM" id="MobiDB-lite"/>
    </source>
</evidence>
<dbReference type="OrthoDB" id="89340at2759"/>
<proteinExistence type="predicted"/>